<evidence type="ECO:0000313" key="4">
    <source>
        <dbReference type="EMBL" id="RVW62396.1"/>
    </source>
</evidence>
<feature type="coiled-coil region" evidence="2">
    <location>
        <begin position="18"/>
        <end position="52"/>
    </location>
</feature>
<dbReference type="InterPro" id="IPR050905">
    <property type="entry name" value="Plant_NBS-LRR"/>
</dbReference>
<evidence type="ECO:0000313" key="5">
    <source>
        <dbReference type="Proteomes" id="UP000288805"/>
    </source>
</evidence>
<keyword evidence="1" id="KW-0611">Plant defense</keyword>
<dbReference type="InterPro" id="IPR027417">
    <property type="entry name" value="P-loop_NTPase"/>
</dbReference>
<name>A0A438FR13_VITVI</name>
<feature type="domain" description="NB-ARC" evidence="3">
    <location>
        <begin position="121"/>
        <end position="192"/>
    </location>
</feature>
<gene>
    <name evidence="4" type="primary">RFL1_3</name>
    <name evidence="4" type="ORF">CK203_061939</name>
</gene>
<proteinExistence type="predicted"/>
<dbReference type="Gene3D" id="3.40.50.300">
    <property type="entry name" value="P-loop containing nucleotide triphosphate hydrolases"/>
    <property type="match status" value="1"/>
</dbReference>
<evidence type="ECO:0000259" key="3">
    <source>
        <dbReference type="Pfam" id="PF00931"/>
    </source>
</evidence>
<keyword evidence="2" id="KW-0175">Coiled coil</keyword>
<dbReference type="Proteomes" id="UP000288805">
    <property type="component" value="Unassembled WGS sequence"/>
</dbReference>
<evidence type="ECO:0000256" key="2">
    <source>
        <dbReference type="SAM" id="Coils"/>
    </source>
</evidence>
<accession>A0A438FR13</accession>
<dbReference type="SUPFAM" id="SSF52540">
    <property type="entry name" value="P-loop containing nucleoside triphosphate hydrolases"/>
    <property type="match status" value="1"/>
</dbReference>
<organism evidence="4 5">
    <name type="scientific">Vitis vinifera</name>
    <name type="common">Grape</name>
    <dbReference type="NCBI Taxonomy" id="29760"/>
    <lineage>
        <taxon>Eukaryota</taxon>
        <taxon>Viridiplantae</taxon>
        <taxon>Streptophyta</taxon>
        <taxon>Embryophyta</taxon>
        <taxon>Tracheophyta</taxon>
        <taxon>Spermatophyta</taxon>
        <taxon>Magnoliopsida</taxon>
        <taxon>eudicotyledons</taxon>
        <taxon>Gunneridae</taxon>
        <taxon>Pentapetalae</taxon>
        <taxon>rosids</taxon>
        <taxon>Vitales</taxon>
        <taxon>Vitaceae</taxon>
        <taxon>Viteae</taxon>
        <taxon>Vitis</taxon>
    </lineage>
</organism>
<evidence type="ECO:0000256" key="1">
    <source>
        <dbReference type="ARBA" id="ARBA00022821"/>
    </source>
</evidence>
<dbReference type="Pfam" id="PF00931">
    <property type="entry name" value="NB-ARC"/>
    <property type="match status" value="1"/>
</dbReference>
<dbReference type="AlphaFoldDB" id="A0A438FR13"/>
<dbReference type="InterPro" id="IPR002182">
    <property type="entry name" value="NB-ARC"/>
</dbReference>
<protein>
    <submittedName>
        <fullName evidence="4">Disease resistance protein RFL1</fullName>
    </submittedName>
</protein>
<dbReference type="EMBL" id="QGNW01000774">
    <property type="protein sequence ID" value="RVW62396.1"/>
    <property type="molecule type" value="Genomic_DNA"/>
</dbReference>
<dbReference type="GO" id="GO:0043531">
    <property type="term" value="F:ADP binding"/>
    <property type="evidence" value="ECO:0007669"/>
    <property type="project" value="InterPro"/>
</dbReference>
<dbReference type="PANTHER" id="PTHR33463">
    <property type="entry name" value="NB-ARC DOMAIN-CONTAINING PROTEIN-RELATED"/>
    <property type="match status" value="1"/>
</dbReference>
<sequence length="193" mass="21462">MDCVSPIYTIATDLFGCAAKHASHIRGLRENLECLREEMELLNHRSEDVKTRVELGQQQQMTPRREVEGWLQAVGEEESEVAAILREGDGALEKECLGRYCCLVMLWDELPLGRTVGLDSLYEKVCSCLAEDEVGIVGLCGLRGVGKTTLMKKINNGLLETSHDFDTVIWVSVSEIASERAAQEVIGNKLQDH</sequence>
<reference evidence="4 5" key="1">
    <citation type="journal article" date="2018" name="PLoS Genet.">
        <title>Population sequencing reveals clonal diversity and ancestral inbreeding in the grapevine cultivar Chardonnay.</title>
        <authorList>
            <person name="Roach M.J."/>
            <person name="Johnson D.L."/>
            <person name="Bohlmann J."/>
            <person name="van Vuuren H.J."/>
            <person name="Jones S.J."/>
            <person name="Pretorius I.S."/>
            <person name="Schmidt S.A."/>
            <person name="Borneman A.R."/>
        </authorList>
    </citation>
    <scope>NUCLEOTIDE SEQUENCE [LARGE SCALE GENOMIC DNA]</scope>
    <source>
        <strain evidence="5">cv. Chardonnay</strain>
        <tissue evidence="4">Leaf</tissue>
    </source>
</reference>
<comment type="caution">
    <text evidence="4">The sequence shown here is derived from an EMBL/GenBank/DDBJ whole genome shotgun (WGS) entry which is preliminary data.</text>
</comment>
<dbReference type="PANTHER" id="PTHR33463:SF220">
    <property type="entry name" value="NB-ARC DOMAIN-CONTAINING PROTEIN"/>
    <property type="match status" value="1"/>
</dbReference>